<keyword evidence="6" id="KW-0378">Hydrolase</keyword>
<accession>A0A6V8MNW0</accession>
<dbReference type="AlphaFoldDB" id="A0A6V8MNW0"/>
<dbReference type="InterPro" id="IPR011765">
    <property type="entry name" value="Pept_M16_N"/>
</dbReference>
<evidence type="ECO:0000256" key="2">
    <source>
        <dbReference type="ARBA" id="ARBA00007261"/>
    </source>
</evidence>
<protein>
    <submittedName>
        <fullName evidence="6">Putative zinc protease</fullName>
    </submittedName>
</protein>
<dbReference type="SUPFAM" id="SSF63411">
    <property type="entry name" value="LuxS/MPP-like metallohydrolase"/>
    <property type="match status" value="2"/>
</dbReference>
<feature type="domain" description="Peptidase M16 N-terminal" evidence="4">
    <location>
        <begin position="22"/>
        <end position="168"/>
    </location>
</feature>
<evidence type="ECO:0000259" key="4">
    <source>
        <dbReference type="Pfam" id="PF00675"/>
    </source>
</evidence>
<evidence type="ECO:0000259" key="5">
    <source>
        <dbReference type="Pfam" id="PF05193"/>
    </source>
</evidence>
<dbReference type="GO" id="GO:0046872">
    <property type="term" value="F:metal ion binding"/>
    <property type="evidence" value="ECO:0007669"/>
    <property type="project" value="InterPro"/>
</dbReference>
<dbReference type="GO" id="GO:0006508">
    <property type="term" value="P:proteolysis"/>
    <property type="evidence" value="ECO:0007669"/>
    <property type="project" value="UniProtKB-KW"/>
</dbReference>
<dbReference type="InterPro" id="IPR001431">
    <property type="entry name" value="Pept_M16_Zn_BS"/>
</dbReference>
<dbReference type="InterPro" id="IPR050361">
    <property type="entry name" value="MPP/UQCRC_Complex"/>
</dbReference>
<keyword evidence="6" id="KW-0645">Protease</keyword>
<evidence type="ECO:0000256" key="3">
    <source>
        <dbReference type="RuleBase" id="RU004447"/>
    </source>
</evidence>
<sequence length="426" mass="46988">MPDKLSNLPKIHQSELANGTRIITQPTPGLQGAAIAIHVLSGSRDEDTSIGGASHFLEHLLFKGTEKRSSYQITTELDAIGAQPNACTSQEGVTYYLKALSSDLPQAFDVLSDMFLNSNFPEKEIEMERGVVLEEIKRAEDNPDRFLHNRFASGFWAGHPLGRPVLGTPEVIGSITREQLMQHMRQRYVPKSTVVSAAGNIDHDSIVSLVDSYLGSGAAREPAPKPSFPPSAEIGVGCARHNQRDMQQVQFYLGYPSLPPTDSRYWSMQLLRLVLGGGMSSRLFREVREERGLAYSVGAYLLEYSDRPAFVVVAGCNSSRAQEAIDVCHREVLKLAKEKLTPLSLDDAKRQARGKLLLSLDDPSDWLIPLSKEVGYFGRARTMAEELEQLEAVSPESIIALAEELFTPQLPRLESIGPDMELTLPS</sequence>
<comment type="cofactor">
    <cofactor evidence="1">
        <name>Zn(2+)</name>
        <dbReference type="ChEBI" id="CHEBI:29105"/>
    </cofactor>
</comment>
<dbReference type="Proteomes" id="UP000556026">
    <property type="component" value="Unassembled WGS sequence"/>
</dbReference>
<dbReference type="InterPro" id="IPR011249">
    <property type="entry name" value="Metalloenz_LuxS/M16"/>
</dbReference>
<organism evidence="6 7">
    <name type="scientific">Geomonas silvestris</name>
    <dbReference type="NCBI Taxonomy" id="2740184"/>
    <lineage>
        <taxon>Bacteria</taxon>
        <taxon>Pseudomonadati</taxon>
        <taxon>Thermodesulfobacteriota</taxon>
        <taxon>Desulfuromonadia</taxon>
        <taxon>Geobacterales</taxon>
        <taxon>Geobacteraceae</taxon>
        <taxon>Geomonas</taxon>
    </lineage>
</organism>
<dbReference type="Pfam" id="PF05193">
    <property type="entry name" value="Peptidase_M16_C"/>
    <property type="match status" value="1"/>
</dbReference>
<keyword evidence="7" id="KW-1185">Reference proteome</keyword>
<feature type="domain" description="Peptidase M16 C-terminal" evidence="5">
    <location>
        <begin position="174"/>
        <end position="351"/>
    </location>
</feature>
<dbReference type="PROSITE" id="PS00143">
    <property type="entry name" value="INSULINASE"/>
    <property type="match status" value="1"/>
</dbReference>
<comment type="caution">
    <text evidence="6">The sequence shown here is derived from an EMBL/GenBank/DDBJ whole genome shotgun (WGS) entry which is preliminary data.</text>
</comment>
<dbReference type="Pfam" id="PF00675">
    <property type="entry name" value="Peptidase_M16"/>
    <property type="match status" value="1"/>
</dbReference>
<dbReference type="RefSeq" id="WP_183356361.1">
    <property type="nucleotide sequence ID" value="NZ_BLXX01000016.1"/>
</dbReference>
<dbReference type="Gene3D" id="3.30.830.10">
    <property type="entry name" value="Metalloenzyme, LuxS/M16 peptidase-like"/>
    <property type="match status" value="2"/>
</dbReference>
<gene>
    <name evidence="6" type="ORF">GMST_38920</name>
</gene>
<evidence type="ECO:0000313" key="6">
    <source>
        <dbReference type="EMBL" id="GFO61567.1"/>
    </source>
</evidence>
<dbReference type="EMBL" id="BLXX01000016">
    <property type="protein sequence ID" value="GFO61567.1"/>
    <property type="molecule type" value="Genomic_DNA"/>
</dbReference>
<dbReference type="PANTHER" id="PTHR11851:SF49">
    <property type="entry name" value="MITOCHONDRIAL-PROCESSING PEPTIDASE SUBUNIT ALPHA"/>
    <property type="match status" value="1"/>
</dbReference>
<dbReference type="PANTHER" id="PTHR11851">
    <property type="entry name" value="METALLOPROTEASE"/>
    <property type="match status" value="1"/>
</dbReference>
<name>A0A6V8MNW0_9BACT</name>
<comment type="similarity">
    <text evidence="2 3">Belongs to the peptidase M16 family.</text>
</comment>
<reference evidence="7" key="1">
    <citation type="submission" date="2020-06" db="EMBL/GenBank/DDBJ databases">
        <title>Draft genomic sequence of Geomonas sp. Red330.</title>
        <authorList>
            <person name="Itoh H."/>
            <person name="Zhenxing X."/>
            <person name="Ushijima N."/>
            <person name="Masuda Y."/>
            <person name="Shiratori Y."/>
            <person name="Senoo K."/>
        </authorList>
    </citation>
    <scope>NUCLEOTIDE SEQUENCE [LARGE SCALE GENOMIC DNA]</scope>
    <source>
        <strain evidence="7">Red330</strain>
    </source>
</reference>
<dbReference type="GO" id="GO:0004222">
    <property type="term" value="F:metalloendopeptidase activity"/>
    <property type="evidence" value="ECO:0007669"/>
    <property type="project" value="InterPro"/>
</dbReference>
<dbReference type="FunFam" id="3.30.830.10:FF:000008">
    <property type="entry name" value="Mitochondrial-processing peptidase subunit beta"/>
    <property type="match status" value="1"/>
</dbReference>
<proteinExistence type="inferred from homology"/>
<evidence type="ECO:0000313" key="7">
    <source>
        <dbReference type="Proteomes" id="UP000556026"/>
    </source>
</evidence>
<dbReference type="InterPro" id="IPR007863">
    <property type="entry name" value="Peptidase_M16_C"/>
</dbReference>
<evidence type="ECO:0000256" key="1">
    <source>
        <dbReference type="ARBA" id="ARBA00001947"/>
    </source>
</evidence>